<sequence length="374" mass="43216">MAKNFEPCKICNSPGNGLHFGIDACRGCTSFFRRTIVQEKEYYCNSDDSCEIGKSEAALKSPCRKCRFAKCLEVGMKSEAVQKNRDSYGKRRELAIYAANPSPSSVRLKFPAPYFMLESVKNQYSHLESVRLVVHLDEGTSMFSKRIPKPHTFRDTDKLMFREYDMVTDWAMNSFPQLADFPNDQRKILLKHFYLQFFILESGFMACRNGRNDVWFLPNGDYIDCRDLASFYRDPTRPESSSQSISPEHAALMMKGTCTGCRRMVTNTMLKDNIDQCEFLALSALILFQTGLEGQSESCMETCKKIRSTVQRELLQYYAGKRTQEYSIRMGNVLSLLPSVLSSTYKMLDDMELMYIMNKQDHSFFKYFVESKRI</sequence>
<dbReference type="PaxDb" id="6239-Y41D4B.9"/>
<accession>Q95Y09</accession>
<keyword evidence="6 11" id="KW-0805">Transcription regulation</keyword>
<evidence type="ECO:0000256" key="10">
    <source>
        <dbReference type="ARBA" id="ARBA00023242"/>
    </source>
</evidence>
<dbReference type="SMR" id="Q95Y09"/>
<dbReference type="Bgee" id="WBGene00003712">
    <property type="expression patterns" value="Expressed in pharyngeal muscle cell (C elegans) and 3 other cell types or tissues"/>
</dbReference>
<dbReference type="InterPro" id="IPR013088">
    <property type="entry name" value="Znf_NHR/GATA"/>
</dbReference>
<organism evidence="14 15">
    <name type="scientific">Caenorhabditis elegans</name>
    <dbReference type="NCBI Taxonomy" id="6239"/>
    <lineage>
        <taxon>Eukaryota</taxon>
        <taxon>Metazoa</taxon>
        <taxon>Ecdysozoa</taxon>
        <taxon>Nematoda</taxon>
        <taxon>Chromadorea</taxon>
        <taxon>Rhabditida</taxon>
        <taxon>Rhabditina</taxon>
        <taxon>Rhabditomorpha</taxon>
        <taxon>Rhabditoidea</taxon>
        <taxon>Rhabditidae</taxon>
        <taxon>Peloderinae</taxon>
        <taxon>Caenorhabditis</taxon>
    </lineage>
</organism>
<dbReference type="GeneID" id="189821"/>
<dbReference type="PANTHER" id="PTHR46011:SF14">
    <property type="entry name" value="NUCLEAR HORMONE RECEPTOR FAMILY"/>
    <property type="match status" value="1"/>
</dbReference>
<evidence type="ECO:0000259" key="13">
    <source>
        <dbReference type="PROSITE" id="PS51843"/>
    </source>
</evidence>
<dbReference type="InParanoid" id="Q95Y09"/>
<dbReference type="Pfam" id="PF00105">
    <property type="entry name" value="zf-C4"/>
    <property type="match status" value="1"/>
</dbReference>
<dbReference type="Proteomes" id="UP000001940">
    <property type="component" value="Chromosome IV"/>
</dbReference>
<dbReference type="EMBL" id="BX284604">
    <property type="protein sequence ID" value="CCD66709.1"/>
    <property type="molecule type" value="Genomic_DNA"/>
</dbReference>
<dbReference type="SUPFAM" id="SSF57716">
    <property type="entry name" value="Glucocorticoid receptor-like (DNA-binding domain)"/>
    <property type="match status" value="1"/>
</dbReference>
<dbReference type="eggNOG" id="KOG3575">
    <property type="taxonomic scope" value="Eukaryota"/>
</dbReference>
<evidence type="ECO:0000256" key="9">
    <source>
        <dbReference type="ARBA" id="ARBA00023170"/>
    </source>
</evidence>
<dbReference type="OMA" id="CTGCRRM"/>
<keyword evidence="15" id="KW-1185">Reference proteome</keyword>
<protein>
    <submittedName>
        <fullName evidence="14">Nuclear Hormone Receptor family</fullName>
    </submittedName>
</protein>
<dbReference type="PROSITE" id="PS51843">
    <property type="entry name" value="NR_LBD"/>
    <property type="match status" value="1"/>
</dbReference>
<dbReference type="OrthoDB" id="10018779at2759"/>
<dbReference type="PANTHER" id="PTHR46011">
    <property type="entry name" value="NUCLEAR HORMONE RECEPTOR FAMILY MEMBER NHR-86-RELATED"/>
    <property type="match status" value="1"/>
</dbReference>
<dbReference type="PhylomeDB" id="Q95Y09"/>
<dbReference type="SUPFAM" id="SSF48508">
    <property type="entry name" value="Nuclear receptor ligand-binding domain"/>
    <property type="match status" value="1"/>
</dbReference>
<evidence type="ECO:0000313" key="15">
    <source>
        <dbReference type="Proteomes" id="UP000001940"/>
    </source>
</evidence>
<keyword evidence="4 11" id="KW-0863">Zinc-finger</keyword>
<dbReference type="GO" id="GO:0006357">
    <property type="term" value="P:regulation of transcription by RNA polymerase II"/>
    <property type="evidence" value="ECO:0000318"/>
    <property type="project" value="GO_Central"/>
</dbReference>
<evidence type="ECO:0000256" key="2">
    <source>
        <dbReference type="ARBA" id="ARBA00005993"/>
    </source>
</evidence>
<evidence type="ECO:0000256" key="7">
    <source>
        <dbReference type="ARBA" id="ARBA00023125"/>
    </source>
</evidence>
<dbReference type="GO" id="GO:0008270">
    <property type="term" value="F:zinc ion binding"/>
    <property type="evidence" value="ECO:0007669"/>
    <property type="project" value="UniProtKB-KW"/>
</dbReference>
<feature type="domain" description="NR LBD" evidence="13">
    <location>
        <begin position="123"/>
        <end position="373"/>
    </location>
</feature>
<dbReference type="PROSITE" id="PS00031">
    <property type="entry name" value="NUCLEAR_REC_DBD_1"/>
    <property type="match status" value="1"/>
</dbReference>
<dbReference type="SMART" id="SM00399">
    <property type="entry name" value="ZnF_C4"/>
    <property type="match status" value="1"/>
</dbReference>
<dbReference type="AlphaFoldDB" id="Q95Y09"/>
<dbReference type="Gene3D" id="3.30.50.10">
    <property type="entry name" value="Erythroid Transcription Factor GATA-1, subunit A"/>
    <property type="match status" value="1"/>
</dbReference>
<evidence type="ECO:0000256" key="11">
    <source>
        <dbReference type="RuleBase" id="RU004334"/>
    </source>
</evidence>
<dbReference type="InterPro" id="IPR035500">
    <property type="entry name" value="NHR-like_dom_sf"/>
</dbReference>
<dbReference type="PRINTS" id="PR00047">
    <property type="entry name" value="STROIDFINGER"/>
</dbReference>
<dbReference type="UCSC" id="Y41D4B.9">
    <property type="organism name" value="c. elegans"/>
</dbReference>
<dbReference type="InterPro" id="IPR001628">
    <property type="entry name" value="Znf_hrmn_rcpt"/>
</dbReference>
<dbReference type="InterPro" id="IPR049636">
    <property type="entry name" value="HNF4-like_DBD"/>
</dbReference>
<dbReference type="HOGENOM" id="CLU_007368_1_1_1"/>
<dbReference type="CTD" id="189821"/>
<comment type="subcellular location">
    <subcellularLocation>
        <location evidence="1 11">Nucleus</location>
    </subcellularLocation>
</comment>
<dbReference type="CDD" id="cd06960">
    <property type="entry name" value="NR_DBD_HNF4A"/>
    <property type="match status" value="1"/>
</dbReference>
<dbReference type="STRING" id="6239.Y41D4B.9.1"/>
<dbReference type="WormBase" id="Y41D4B.9">
    <property type="protein sequence ID" value="CE26096"/>
    <property type="gene ID" value="WBGene00003712"/>
    <property type="gene designation" value="nhr-122"/>
</dbReference>
<dbReference type="Gene3D" id="1.10.565.10">
    <property type="entry name" value="Retinoid X Receptor"/>
    <property type="match status" value="1"/>
</dbReference>
<proteinExistence type="inferred from homology"/>
<evidence type="ECO:0000259" key="12">
    <source>
        <dbReference type="PROSITE" id="PS51030"/>
    </source>
</evidence>
<evidence type="ECO:0000256" key="1">
    <source>
        <dbReference type="ARBA" id="ARBA00004123"/>
    </source>
</evidence>
<feature type="domain" description="Nuclear receptor" evidence="12">
    <location>
        <begin position="5"/>
        <end position="83"/>
    </location>
</feature>
<evidence type="ECO:0000256" key="4">
    <source>
        <dbReference type="ARBA" id="ARBA00022771"/>
    </source>
</evidence>
<evidence type="ECO:0000256" key="5">
    <source>
        <dbReference type="ARBA" id="ARBA00022833"/>
    </source>
</evidence>
<dbReference type="AGR" id="WB:WBGene00003712"/>
<keyword evidence="9 11" id="KW-0675">Receptor</keyword>
<keyword evidence="7 11" id="KW-0238">DNA-binding</keyword>
<evidence type="ECO:0000256" key="6">
    <source>
        <dbReference type="ARBA" id="ARBA00023015"/>
    </source>
</evidence>
<dbReference type="GO" id="GO:0000978">
    <property type="term" value="F:RNA polymerase II cis-regulatory region sequence-specific DNA binding"/>
    <property type="evidence" value="ECO:0007669"/>
    <property type="project" value="InterPro"/>
</dbReference>
<keyword evidence="5 11" id="KW-0862">Zinc</keyword>
<dbReference type="RefSeq" id="NP_500109.1">
    <property type="nucleotide sequence ID" value="NM_067708.5"/>
</dbReference>
<evidence type="ECO:0000313" key="14">
    <source>
        <dbReference type="EMBL" id="CCD66709.1"/>
    </source>
</evidence>
<keyword evidence="8 11" id="KW-0804">Transcription</keyword>
<dbReference type="PROSITE" id="PS51030">
    <property type="entry name" value="NUCLEAR_REC_DBD_2"/>
    <property type="match status" value="1"/>
</dbReference>
<dbReference type="SMART" id="SM00430">
    <property type="entry name" value="HOLI"/>
    <property type="match status" value="1"/>
</dbReference>
<dbReference type="Pfam" id="PF00104">
    <property type="entry name" value="Hormone_recep"/>
    <property type="match status" value="1"/>
</dbReference>
<dbReference type="GO" id="GO:0003700">
    <property type="term" value="F:DNA-binding transcription factor activity"/>
    <property type="evidence" value="ECO:0000318"/>
    <property type="project" value="GO_Central"/>
</dbReference>
<keyword evidence="3 11" id="KW-0479">Metal-binding</keyword>
<name>Q95Y09_CAEEL</name>
<evidence type="ECO:0000313" key="16">
    <source>
        <dbReference type="WormBase" id="Y41D4B.9"/>
    </source>
</evidence>
<dbReference type="InterPro" id="IPR000536">
    <property type="entry name" value="Nucl_hrmn_rcpt_lig-bd"/>
</dbReference>
<dbReference type="GO" id="GO:0005634">
    <property type="term" value="C:nucleus"/>
    <property type="evidence" value="ECO:0000318"/>
    <property type="project" value="GO_Central"/>
</dbReference>
<dbReference type="FunCoup" id="Q95Y09">
    <property type="interactions" value="267"/>
</dbReference>
<keyword evidence="10 11" id="KW-0539">Nucleus</keyword>
<comment type="similarity">
    <text evidence="2 11">Belongs to the nuclear hormone receptor family.</text>
</comment>
<dbReference type="KEGG" id="cel:CELE_Y41D4B.9"/>
<gene>
    <name evidence="14 16" type="primary">nhr-122</name>
    <name evidence="14" type="ORF">CELE_Y41D4B.9</name>
    <name evidence="16" type="ORF">Y41D4B.9</name>
</gene>
<evidence type="ECO:0000256" key="3">
    <source>
        <dbReference type="ARBA" id="ARBA00022723"/>
    </source>
</evidence>
<evidence type="ECO:0000256" key="8">
    <source>
        <dbReference type="ARBA" id="ARBA00023163"/>
    </source>
</evidence>
<reference evidence="14 15" key="1">
    <citation type="journal article" date="1998" name="Science">
        <title>Genome sequence of the nematode C. elegans: a platform for investigating biology.</title>
        <authorList>
            <consortium name="The C. elegans sequencing consortium"/>
            <person name="Sulson J.E."/>
            <person name="Waterston R."/>
        </authorList>
    </citation>
    <scope>NUCLEOTIDE SEQUENCE [LARGE SCALE GENOMIC DNA]</scope>
    <source>
        <strain evidence="14 15">Bristol N2</strain>
    </source>
</reference>